<accession>A0ABD3J0Q6</accession>
<dbReference type="AlphaFoldDB" id="A0ABD3J0Q6"/>
<dbReference type="Gene3D" id="1.20.1160.11">
    <property type="entry name" value="Paired amphipathic helix"/>
    <property type="match status" value="2"/>
</dbReference>
<evidence type="ECO:0000313" key="5">
    <source>
        <dbReference type="Proteomes" id="UP001634007"/>
    </source>
</evidence>
<gene>
    <name evidence="4" type="ORF">ACJRO7_005094</name>
</gene>
<evidence type="ECO:0000256" key="3">
    <source>
        <dbReference type="PROSITE-ProRule" id="PRU00810"/>
    </source>
</evidence>
<dbReference type="InterPro" id="IPR003822">
    <property type="entry name" value="PAH"/>
</dbReference>
<organism evidence="4 5">
    <name type="scientific">Eucalyptus globulus</name>
    <name type="common">Tasmanian blue gum</name>
    <dbReference type="NCBI Taxonomy" id="34317"/>
    <lineage>
        <taxon>Eukaryota</taxon>
        <taxon>Viridiplantae</taxon>
        <taxon>Streptophyta</taxon>
        <taxon>Embryophyta</taxon>
        <taxon>Tracheophyta</taxon>
        <taxon>Spermatophyta</taxon>
        <taxon>Magnoliopsida</taxon>
        <taxon>eudicotyledons</taxon>
        <taxon>Gunneridae</taxon>
        <taxon>Pentapetalae</taxon>
        <taxon>rosids</taxon>
        <taxon>malvids</taxon>
        <taxon>Myrtales</taxon>
        <taxon>Myrtaceae</taxon>
        <taxon>Myrtoideae</taxon>
        <taxon>Eucalypteae</taxon>
        <taxon>Eucalyptus</taxon>
    </lineage>
</organism>
<keyword evidence="2 3" id="KW-0539">Nucleus</keyword>
<sequence>MVGAGRGRADRRLTMNDALSYVREVKDSFSDQPEKYKMFLKIMKDFKTGRINRARVVAIARELFKGHDGLVYSFNVFLPDECQIAALYEPPAEDQPVTYEEAVRLIDKIKERFQNEERVCDEFFHILYLYRLGKEPRAVYYEVDVV</sequence>
<dbReference type="SUPFAM" id="SSF47762">
    <property type="entry name" value="PAH2 domain"/>
    <property type="match status" value="2"/>
</dbReference>
<keyword evidence="5" id="KW-1185">Reference proteome</keyword>
<dbReference type="EMBL" id="JBJKBG010000010">
    <property type="protein sequence ID" value="KAL3720208.1"/>
    <property type="molecule type" value="Genomic_DNA"/>
</dbReference>
<proteinExistence type="predicted"/>
<dbReference type="InterPro" id="IPR039774">
    <property type="entry name" value="Sin3-like"/>
</dbReference>
<dbReference type="PANTHER" id="PTHR12346:SF8">
    <property type="entry name" value="PAIRED AMPHIPATHIC HELIX PROTEIN SIN3-LIKE 2"/>
    <property type="match status" value="1"/>
</dbReference>
<comment type="caution">
    <text evidence="4">The sequence shown here is derived from an EMBL/GenBank/DDBJ whole genome shotgun (WGS) entry which is preliminary data.</text>
</comment>
<dbReference type="Pfam" id="PF02671">
    <property type="entry name" value="PAH"/>
    <property type="match status" value="1"/>
</dbReference>
<reference evidence="4 5" key="1">
    <citation type="submission" date="2024-11" db="EMBL/GenBank/DDBJ databases">
        <title>Chromosome-level genome assembly of Eucalyptus globulus Labill. provides insights into its genome evolution.</title>
        <authorList>
            <person name="Li X."/>
        </authorList>
    </citation>
    <scope>NUCLEOTIDE SEQUENCE [LARGE SCALE GENOMIC DNA]</scope>
    <source>
        <strain evidence="4">CL2024</strain>
        <tissue evidence="4">Fresh tender leaves</tissue>
    </source>
</reference>
<dbReference type="InterPro" id="IPR036600">
    <property type="entry name" value="PAH_sf"/>
</dbReference>
<dbReference type="FunFam" id="1.20.1160.11:FF:000001">
    <property type="entry name" value="Paired amphipathic helix protein Sin3"/>
    <property type="match status" value="1"/>
</dbReference>
<name>A0ABD3J0Q6_EUCGL</name>
<evidence type="ECO:0000256" key="1">
    <source>
        <dbReference type="ARBA" id="ARBA00004123"/>
    </source>
</evidence>
<dbReference type="Proteomes" id="UP001634007">
    <property type="component" value="Unassembled WGS sequence"/>
</dbReference>
<dbReference type="GO" id="GO:0005634">
    <property type="term" value="C:nucleus"/>
    <property type="evidence" value="ECO:0007669"/>
    <property type="project" value="UniProtKB-SubCell"/>
</dbReference>
<dbReference type="PROSITE" id="PS51477">
    <property type="entry name" value="PAH"/>
    <property type="match status" value="1"/>
</dbReference>
<protein>
    <submittedName>
        <fullName evidence="4">Uncharacterized protein</fullName>
    </submittedName>
</protein>
<evidence type="ECO:0000256" key="2">
    <source>
        <dbReference type="ARBA" id="ARBA00023242"/>
    </source>
</evidence>
<evidence type="ECO:0000313" key="4">
    <source>
        <dbReference type="EMBL" id="KAL3720208.1"/>
    </source>
</evidence>
<comment type="subcellular location">
    <subcellularLocation>
        <location evidence="1 3">Nucleus</location>
    </subcellularLocation>
</comment>
<dbReference type="PANTHER" id="PTHR12346">
    <property type="entry name" value="SIN3B-RELATED"/>
    <property type="match status" value="1"/>
</dbReference>